<dbReference type="PANTHER" id="PTHR14269">
    <property type="entry name" value="CDP-DIACYLGLYCEROL--GLYCEROL-3-PHOSPHATE 3-PHOSPHATIDYLTRANSFERASE-RELATED"/>
    <property type="match status" value="1"/>
</dbReference>
<dbReference type="Pfam" id="PF13242">
    <property type="entry name" value="Hydrolase_like"/>
    <property type="match status" value="1"/>
</dbReference>
<dbReference type="SUPFAM" id="SSF56784">
    <property type="entry name" value="HAD-like"/>
    <property type="match status" value="1"/>
</dbReference>
<dbReference type="InterPro" id="IPR023214">
    <property type="entry name" value="HAD_sf"/>
</dbReference>
<dbReference type="Pfam" id="PF13344">
    <property type="entry name" value="Hydrolase_6"/>
    <property type="match status" value="1"/>
</dbReference>
<protein>
    <submittedName>
        <fullName evidence="1">TIGR01456 family HAD hydrolase</fullName>
    </submittedName>
</protein>
<dbReference type="GO" id="GO:0016787">
    <property type="term" value="F:hydrolase activity"/>
    <property type="evidence" value="ECO:0007669"/>
    <property type="project" value="UniProtKB-KW"/>
</dbReference>
<comment type="caution">
    <text evidence="1">The sequence shown here is derived from an EMBL/GenBank/DDBJ whole genome shotgun (WGS) entry which is preliminary data.</text>
</comment>
<organism evidence="1 2">
    <name type="scientific">Paracoccidioides brasiliensis</name>
    <dbReference type="NCBI Taxonomy" id="121759"/>
    <lineage>
        <taxon>Eukaryota</taxon>
        <taxon>Fungi</taxon>
        <taxon>Dikarya</taxon>
        <taxon>Ascomycota</taxon>
        <taxon>Pezizomycotina</taxon>
        <taxon>Eurotiomycetes</taxon>
        <taxon>Eurotiomycetidae</taxon>
        <taxon>Onygenales</taxon>
        <taxon>Ajellomycetaceae</taxon>
        <taxon>Paracoccidioides</taxon>
    </lineage>
</organism>
<dbReference type="NCBIfam" id="TIGR01460">
    <property type="entry name" value="HAD-SF-IIA"/>
    <property type="match status" value="1"/>
</dbReference>
<dbReference type="Gene3D" id="3.40.50.1000">
    <property type="entry name" value="HAD superfamily/HAD-like"/>
    <property type="match status" value="2"/>
</dbReference>
<accession>A0A1D2JE73</accession>
<name>A0A1D2JE73_PARBR</name>
<dbReference type="EMBL" id="LZYO01000155">
    <property type="protein sequence ID" value="ODH27810.1"/>
    <property type="molecule type" value="Genomic_DNA"/>
</dbReference>
<dbReference type="GO" id="GO:0005739">
    <property type="term" value="C:mitochondrion"/>
    <property type="evidence" value="ECO:0007669"/>
    <property type="project" value="TreeGrafter"/>
</dbReference>
<proteinExistence type="predicted"/>
<sequence length="415" mass="46365">MAMPFRQTTLWHSSTLAMRVRCLCQLLSRSQSSYQTSIIQRKFRSTVASRSLIPNFAFAFDIDGVLLRSSRALPGASESLQLLQKENIPFVLLTNGGGMHETERTAQLSERLHIPLDADMIVQSHTPFAELVKDNEEQDSLRDKCVLVVGGVGGKCRAVAQRYGFKSVVTPGDVFSSHPEIWPFSDAFNDFYRRFTTPLPRKIDAVDPSKSLKVDAILVFNDPRDWALDIQFIIDILLSSQGIVGTYSPKNNNPDLPNRGYQQDGQPPLYFSNPDLLWSAQYHHPRLGQGGFKAALEGVWAAITNGASLKTTVIGKPCELTYRFAEKRLNLGREKMFGTQDLQPLEAVYMIGDNPESDIRGANSYESPIGTKWNSILVKTGVYSDGKPAWPPKIIVDGVKQAVEWGLMQSRWPRS</sequence>
<dbReference type="InterPro" id="IPR036412">
    <property type="entry name" value="HAD-like_sf"/>
</dbReference>
<dbReference type="InterPro" id="IPR006353">
    <property type="entry name" value="HAD-SF_hydro_IIA_CECR5"/>
</dbReference>
<reference evidence="1 2" key="1">
    <citation type="submission" date="2016-06" db="EMBL/GenBank/DDBJ databases">
        <authorList>
            <person name="Kjaerup R.B."/>
            <person name="Dalgaard T.S."/>
            <person name="Juul-Madsen H.R."/>
        </authorList>
    </citation>
    <scope>NUCLEOTIDE SEQUENCE [LARGE SCALE GENOMIC DNA]</scope>
    <source>
        <strain evidence="1 2">Pb300</strain>
    </source>
</reference>
<evidence type="ECO:0000313" key="2">
    <source>
        <dbReference type="Proteomes" id="UP000242814"/>
    </source>
</evidence>
<dbReference type="OMA" id="HDKRMLV"/>
<keyword evidence="1" id="KW-0378">Hydrolase</keyword>
<dbReference type="VEuPathDB" id="FungiDB:PABG_04565"/>
<dbReference type="InterPro" id="IPR050324">
    <property type="entry name" value="CDP-alcohol_PTase-I"/>
</dbReference>
<gene>
    <name evidence="1" type="ORF">ACO22_04088</name>
</gene>
<dbReference type="OrthoDB" id="10251048at2759"/>
<dbReference type="FunFam" id="3.40.50.1000:FF:000069">
    <property type="entry name" value="HAD-superfamily subfamily IIA hydrolase"/>
    <property type="match status" value="1"/>
</dbReference>
<dbReference type="GO" id="GO:0046474">
    <property type="term" value="P:glycerophospholipid biosynthetic process"/>
    <property type="evidence" value="ECO:0007669"/>
    <property type="project" value="TreeGrafter"/>
</dbReference>
<dbReference type="Proteomes" id="UP000242814">
    <property type="component" value="Unassembled WGS sequence"/>
</dbReference>
<evidence type="ECO:0000313" key="1">
    <source>
        <dbReference type="EMBL" id="ODH27810.1"/>
    </source>
</evidence>
<dbReference type="InterPro" id="IPR006357">
    <property type="entry name" value="HAD-SF_hydro_IIA"/>
</dbReference>
<dbReference type="PANTHER" id="PTHR14269:SF57">
    <property type="entry name" value="SUPERFAMILY HYDROLASE, PUTATIVE (AFU_ORTHOLOGUE AFUA_2G02580)-RELATED"/>
    <property type="match status" value="1"/>
</dbReference>
<dbReference type="NCBIfam" id="TIGR01456">
    <property type="entry name" value="CECR5"/>
    <property type="match status" value="1"/>
</dbReference>
<dbReference type="AlphaFoldDB" id="A0A1D2JE73"/>
<dbReference type="VEuPathDB" id="FungiDB:PADG_04963"/>